<comment type="similarity">
    <text evidence="1">Belongs to the 'GDXG' lipolytic enzyme family.</text>
</comment>
<gene>
    <name evidence="4" type="primary">CXE2_7</name>
    <name evidence="4" type="ORF">CK203_113808</name>
</gene>
<evidence type="ECO:0000259" key="3">
    <source>
        <dbReference type="Pfam" id="PF07859"/>
    </source>
</evidence>
<evidence type="ECO:0000256" key="1">
    <source>
        <dbReference type="ARBA" id="ARBA00010515"/>
    </source>
</evidence>
<proteinExistence type="inferred from homology"/>
<name>A0A438CPC3_VITVI</name>
<dbReference type="Gene3D" id="3.40.50.1820">
    <property type="entry name" value="alpha/beta hydrolase"/>
    <property type="match status" value="1"/>
</dbReference>
<sequence>MNSPLFTSCRNYSPIGCKLIVNLQNTIGLLLYAVVPVAFFKSSQFFMDSKQAKVIHEVVPYLRVYEDGTIERLLGTEVTPQLLILKPAWYPQTSSSYLKPVSPLDSTVPSSHQQPKTSPRVATANVIAVSVNYRRAPEHPLPAAYDDSWAVLQWVASHSAGGEGSEAWVRDGVDFERVFLVGDSAGANIAHHLALRIVGSRSAQRMKLVGIVSIHPYFWGEDQIGSEAKDPVRKAMVDKWWQLVCPSGRGNDDPLINPFVDGAPSFKDLGCDKVLVCVAERDILRDRGRLYYETLVKSEWGGTAEIVETEGEDHVFHIFQADSDKARSLVRSVASFINH</sequence>
<evidence type="ECO:0000256" key="2">
    <source>
        <dbReference type="SAM" id="Phobius"/>
    </source>
</evidence>
<comment type="caution">
    <text evidence="4">The sequence shown here is derived from an EMBL/GenBank/DDBJ whole genome shotgun (WGS) entry which is preliminary data.</text>
</comment>
<dbReference type="GO" id="GO:0016787">
    <property type="term" value="F:hydrolase activity"/>
    <property type="evidence" value="ECO:0007669"/>
    <property type="project" value="InterPro"/>
</dbReference>
<accession>A0A438CPC3</accession>
<protein>
    <submittedName>
        <fullName evidence="4">Putative carboxylesterase 2</fullName>
    </submittedName>
</protein>
<dbReference type="SUPFAM" id="SSF53474">
    <property type="entry name" value="alpha/beta-Hydrolases"/>
    <property type="match status" value="1"/>
</dbReference>
<reference evidence="4 5" key="1">
    <citation type="journal article" date="2018" name="PLoS Genet.">
        <title>Population sequencing reveals clonal diversity and ancestral inbreeding in the grapevine cultivar Chardonnay.</title>
        <authorList>
            <person name="Roach M.J."/>
            <person name="Johnson D.L."/>
            <person name="Bohlmann J."/>
            <person name="van Vuuren H.J."/>
            <person name="Jones S.J."/>
            <person name="Pretorius I.S."/>
            <person name="Schmidt S.A."/>
            <person name="Borneman A.R."/>
        </authorList>
    </citation>
    <scope>NUCLEOTIDE SEQUENCE [LARGE SCALE GENOMIC DNA]</scope>
    <source>
        <strain evidence="5">cv. Chardonnay</strain>
        <tissue evidence="4">Leaf</tissue>
    </source>
</reference>
<dbReference type="EMBL" id="QGNW01002141">
    <property type="protein sequence ID" value="RVW25061.1"/>
    <property type="molecule type" value="Genomic_DNA"/>
</dbReference>
<dbReference type="PANTHER" id="PTHR23024">
    <property type="entry name" value="ARYLACETAMIDE DEACETYLASE"/>
    <property type="match status" value="1"/>
</dbReference>
<keyword evidence="2" id="KW-0472">Membrane</keyword>
<dbReference type="Proteomes" id="UP000288805">
    <property type="component" value="Unassembled WGS sequence"/>
</dbReference>
<dbReference type="InterPro" id="IPR050466">
    <property type="entry name" value="Carboxylest/Gibb_receptor"/>
</dbReference>
<organism evidence="4 5">
    <name type="scientific">Vitis vinifera</name>
    <name type="common">Grape</name>
    <dbReference type="NCBI Taxonomy" id="29760"/>
    <lineage>
        <taxon>Eukaryota</taxon>
        <taxon>Viridiplantae</taxon>
        <taxon>Streptophyta</taxon>
        <taxon>Embryophyta</taxon>
        <taxon>Tracheophyta</taxon>
        <taxon>Spermatophyta</taxon>
        <taxon>Magnoliopsida</taxon>
        <taxon>eudicotyledons</taxon>
        <taxon>Gunneridae</taxon>
        <taxon>Pentapetalae</taxon>
        <taxon>rosids</taxon>
        <taxon>Vitales</taxon>
        <taxon>Vitaceae</taxon>
        <taxon>Viteae</taxon>
        <taxon>Vitis</taxon>
    </lineage>
</organism>
<evidence type="ECO:0000313" key="5">
    <source>
        <dbReference type="Proteomes" id="UP000288805"/>
    </source>
</evidence>
<dbReference type="InterPro" id="IPR029058">
    <property type="entry name" value="AB_hydrolase_fold"/>
</dbReference>
<keyword evidence="2" id="KW-0812">Transmembrane</keyword>
<dbReference type="Pfam" id="PF07859">
    <property type="entry name" value="Abhydrolase_3"/>
    <property type="match status" value="1"/>
</dbReference>
<evidence type="ECO:0000313" key="4">
    <source>
        <dbReference type="EMBL" id="RVW25061.1"/>
    </source>
</evidence>
<feature type="domain" description="Alpha/beta hydrolase fold-3" evidence="3">
    <location>
        <begin position="121"/>
        <end position="317"/>
    </location>
</feature>
<feature type="transmembrane region" description="Helical" evidence="2">
    <location>
        <begin position="20"/>
        <end position="40"/>
    </location>
</feature>
<dbReference type="InterPro" id="IPR013094">
    <property type="entry name" value="AB_hydrolase_3"/>
</dbReference>
<dbReference type="PANTHER" id="PTHR23024:SF577">
    <property type="entry name" value="CARBOXYLESTERASE 2-RELATED"/>
    <property type="match status" value="1"/>
</dbReference>
<keyword evidence="2" id="KW-1133">Transmembrane helix</keyword>
<dbReference type="AlphaFoldDB" id="A0A438CPC3"/>